<evidence type="ECO:0000259" key="4">
    <source>
        <dbReference type="Pfam" id="PF04841"/>
    </source>
</evidence>
<dbReference type="InParanoid" id="A0A4S2N5N0"/>
<dbReference type="PANTHER" id="PTHR12811:SF0">
    <property type="entry name" value="VACUOLAR PROTEIN SORTING-ASSOCIATED PROTEIN 16 HOMOLOG"/>
    <property type="match status" value="1"/>
</dbReference>
<dbReference type="Proteomes" id="UP000298138">
    <property type="component" value="Unassembled WGS sequence"/>
</dbReference>
<evidence type="ECO:0000256" key="1">
    <source>
        <dbReference type="ARBA" id="ARBA00009250"/>
    </source>
</evidence>
<dbReference type="EMBL" id="ML220113">
    <property type="protein sequence ID" value="TGZ84384.1"/>
    <property type="molecule type" value="Genomic_DNA"/>
</dbReference>
<dbReference type="GO" id="GO:0005768">
    <property type="term" value="C:endosome"/>
    <property type="evidence" value="ECO:0007669"/>
    <property type="project" value="TreeGrafter"/>
</dbReference>
<dbReference type="GO" id="GO:0003779">
    <property type="term" value="F:actin binding"/>
    <property type="evidence" value="ECO:0007669"/>
    <property type="project" value="TreeGrafter"/>
</dbReference>
<dbReference type="GO" id="GO:0016197">
    <property type="term" value="P:endosomal transport"/>
    <property type="evidence" value="ECO:0007669"/>
    <property type="project" value="TreeGrafter"/>
</dbReference>
<comment type="similarity">
    <text evidence="1 2">Belongs to the VPS16 family.</text>
</comment>
<dbReference type="AlphaFoldDB" id="A0A4S2N5N0"/>
<dbReference type="InterPro" id="IPR006925">
    <property type="entry name" value="Vps16_C"/>
</dbReference>
<dbReference type="InterPro" id="IPR016534">
    <property type="entry name" value="VPS16"/>
</dbReference>
<dbReference type="GO" id="GO:0006886">
    <property type="term" value="P:intracellular protein transport"/>
    <property type="evidence" value="ECO:0007669"/>
    <property type="project" value="InterPro"/>
</dbReference>
<comment type="function">
    <text evidence="2">Essential for vacuolar protein sorting. Required for vacuole biogenesis, stability and to maintain vacuole morphology.</text>
</comment>
<dbReference type="InterPro" id="IPR006926">
    <property type="entry name" value="Vps16_N"/>
</dbReference>
<dbReference type="Pfam" id="PF04840">
    <property type="entry name" value="Vps16_C"/>
    <property type="match status" value="1"/>
</dbReference>
<dbReference type="GO" id="GO:0030897">
    <property type="term" value="C:HOPS complex"/>
    <property type="evidence" value="ECO:0007669"/>
    <property type="project" value="TreeGrafter"/>
</dbReference>
<dbReference type="Gene3D" id="1.10.150.780">
    <property type="entry name" value="Vps16, C-terminal region"/>
    <property type="match status" value="1"/>
</dbReference>
<keyword evidence="6" id="KW-1185">Reference proteome</keyword>
<name>A0A4S2N5N0_9PEZI</name>
<evidence type="ECO:0000313" key="5">
    <source>
        <dbReference type="EMBL" id="TGZ84384.1"/>
    </source>
</evidence>
<dbReference type="SUPFAM" id="SSF50978">
    <property type="entry name" value="WD40 repeat-like"/>
    <property type="match status" value="1"/>
</dbReference>
<dbReference type="OrthoDB" id="1792at2759"/>
<reference evidence="5 6" key="1">
    <citation type="submission" date="2019-04" db="EMBL/GenBank/DDBJ databases">
        <title>Comparative genomics and transcriptomics to analyze fruiting body development in filamentous ascomycetes.</title>
        <authorList>
            <consortium name="DOE Joint Genome Institute"/>
            <person name="Lutkenhaus R."/>
            <person name="Traeger S."/>
            <person name="Breuer J."/>
            <person name="Kuo A."/>
            <person name="Lipzen A."/>
            <person name="Pangilinan J."/>
            <person name="Dilworth D."/>
            <person name="Sandor L."/>
            <person name="Poggeler S."/>
            <person name="Barry K."/>
            <person name="Grigoriev I.V."/>
            <person name="Nowrousian M."/>
        </authorList>
    </citation>
    <scope>NUCLEOTIDE SEQUENCE [LARGE SCALE GENOMIC DNA]</scope>
    <source>
        <strain evidence="5 6">CBS 389.68</strain>
    </source>
</reference>
<proteinExistence type="inferred from homology"/>
<sequence>MSATPSTADWELLETKYYRKILLYAGVFPSSVDLNAFHITGAPYSGAFALYRDPDAISTIYTPGSAAVKPVIRILSVAGNEITSVAVDKITVVAVGWSVEEQLIVITEDGSVRVYNDFQGGFEQFGLGHGAEEVGVRDARFWNGGFVARLKNNRLLAVQGYHEPRPRMLADPKPLLHQQTNEDSVGRGVSDEAISSWALIPPQYTLSRHVEVLLSTGTTILVVDASEAQDQVLQNGPFSHIAVSPNGRYVALYTTEGKLWVIKSDFQEKLSEYDSGMGNIMLARDIAWCGNDSVVLAWDEEVHMVGPHGAALRWYYDTRVHLVPDIDSVKIITNEKAELVQKVPDGTEDIFRIGATSPAAVLVDAVDQLEKGSPKVEEAVAMIKRQMPEAVDACIRAAGEEYSVHWQKQLLRAASFGKSTIEAGYDSDGFVEMCETIRVLNAVRFFEVGLPVTYEQFLRLTPEKLLLRLVNRQQHLLALRISEYMRLPTDKIYIHWACMKVRLSSEPEDSICRLIVGKLNGQRGISYEEIARTAYDEGRGRLATELLNYEPIAGKQVPLLLNMGQDEIALDKAIESGDTDLVYYVLLHLKKNLPLHSFFRMVNVRPVAAALIETTAFDTDRELLKDFYYQDDRRAESALIIFRESLEAPDLQQTLEKLKISSNLLSDAKLHLPLSQTIDDSAKLLSIQETISRDIPSLAASIMGASLNTTIFTLLRHSHTSRAEKLRSQFKIPEKRWWMLRLRALVARREWVEIEDWAAKTGKKGKSPIGWEPFVREILAAGNARLAAMLVERIVDREGGYQRRVEWWVKCGAVVKAAEEAAKYKDLALLENVKRRAPEHERGEIERMLEERRK</sequence>
<protein>
    <recommendedName>
        <fullName evidence="2">Probable vacuolar protein sorting-associated protein 16 homolog</fullName>
    </recommendedName>
</protein>
<dbReference type="InterPro" id="IPR038132">
    <property type="entry name" value="Vps16_C_sf"/>
</dbReference>
<evidence type="ECO:0000256" key="2">
    <source>
        <dbReference type="PIRNR" id="PIRNR007949"/>
    </source>
</evidence>
<dbReference type="PANTHER" id="PTHR12811">
    <property type="entry name" value="VACUOLAR PROTEIN SORTING VPS16"/>
    <property type="match status" value="1"/>
</dbReference>
<feature type="domain" description="Vps16 N-terminal" evidence="4">
    <location>
        <begin position="7"/>
        <end position="422"/>
    </location>
</feature>
<keyword evidence="2" id="KW-0813">Transport</keyword>
<dbReference type="PIRSF" id="PIRSF007949">
    <property type="entry name" value="VPS16"/>
    <property type="match status" value="1"/>
</dbReference>
<accession>A0A4S2N5N0</accession>
<keyword evidence="2" id="KW-0653">Protein transport</keyword>
<feature type="domain" description="Vps16 C-terminal" evidence="3">
    <location>
        <begin position="525"/>
        <end position="845"/>
    </location>
</feature>
<organism evidence="5 6">
    <name type="scientific">Ascodesmis nigricans</name>
    <dbReference type="NCBI Taxonomy" id="341454"/>
    <lineage>
        <taxon>Eukaryota</taxon>
        <taxon>Fungi</taxon>
        <taxon>Dikarya</taxon>
        <taxon>Ascomycota</taxon>
        <taxon>Pezizomycotina</taxon>
        <taxon>Pezizomycetes</taxon>
        <taxon>Pezizales</taxon>
        <taxon>Ascodesmidaceae</taxon>
        <taxon>Ascodesmis</taxon>
    </lineage>
</organism>
<gene>
    <name evidence="5" type="ORF">EX30DRAFT_338917</name>
</gene>
<dbReference type="Pfam" id="PF04841">
    <property type="entry name" value="Vps16_N"/>
    <property type="match status" value="1"/>
</dbReference>
<dbReference type="FunCoup" id="A0A4S2N5N0">
    <property type="interactions" value="1078"/>
</dbReference>
<evidence type="ECO:0000259" key="3">
    <source>
        <dbReference type="Pfam" id="PF04840"/>
    </source>
</evidence>
<evidence type="ECO:0000313" key="6">
    <source>
        <dbReference type="Proteomes" id="UP000298138"/>
    </source>
</evidence>
<dbReference type="InterPro" id="IPR036322">
    <property type="entry name" value="WD40_repeat_dom_sf"/>
</dbReference>
<dbReference type="GO" id="GO:0042144">
    <property type="term" value="P:vacuole fusion, non-autophagic"/>
    <property type="evidence" value="ECO:0007669"/>
    <property type="project" value="TreeGrafter"/>
</dbReference>
<dbReference type="STRING" id="341454.A0A4S2N5N0"/>